<dbReference type="Proteomes" id="UP000765509">
    <property type="component" value="Unassembled WGS sequence"/>
</dbReference>
<evidence type="ECO:0000256" key="1">
    <source>
        <dbReference type="SAM" id="MobiDB-lite"/>
    </source>
</evidence>
<keyword evidence="3" id="KW-1185">Reference proteome</keyword>
<reference evidence="2" key="1">
    <citation type="submission" date="2021-03" db="EMBL/GenBank/DDBJ databases">
        <title>Draft genome sequence of rust myrtle Austropuccinia psidii MF-1, a brazilian biotype.</title>
        <authorList>
            <person name="Quecine M.C."/>
            <person name="Pachon D.M.R."/>
            <person name="Bonatelli M.L."/>
            <person name="Correr F.H."/>
            <person name="Franceschini L.M."/>
            <person name="Leite T.F."/>
            <person name="Margarido G.R.A."/>
            <person name="Almeida C.A."/>
            <person name="Ferrarezi J.A."/>
            <person name="Labate C.A."/>
        </authorList>
    </citation>
    <scope>NUCLEOTIDE SEQUENCE</scope>
    <source>
        <strain evidence="2">MF-1</strain>
    </source>
</reference>
<sequence>MENDSLRCRMENYFEEAIVNIERDRPISWFLKEKYILTCLHPDMSETMVHKRILRKCGGDLENSIRSRCIKPSSTEDYISAMEDITTRTKTGRNWYKSPIDNKNNGNPISWPSKPQHRAPFKCHKSGSKSHLANTCQKKTRINEIEIEKDHDTKETNDVSLRESDSEPCEEEELTEKLIIENINVSFKSQRCILTYHSTVMNVWISYMCQILKCKEPNLQEVNVIQLDHAA</sequence>
<evidence type="ECO:0000313" key="3">
    <source>
        <dbReference type="Proteomes" id="UP000765509"/>
    </source>
</evidence>
<dbReference type="AlphaFoldDB" id="A0A9Q3KQE8"/>
<comment type="caution">
    <text evidence="2">The sequence shown here is derived from an EMBL/GenBank/DDBJ whole genome shotgun (WGS) entry which is preliminary data.</text>
</comment>
<feature type="region of interest" description="Disordered" evidence="1">
    <location>
        <begin position="94"/>
        <end position="130"/>
    </location>
</feature>
<feature type="compositionally biased region" description="Polar residues" evidence="1">
    <location>
        <begin position="101"/>
        <end position="110"/>
    </location>
</feature>
<evidence type="ECO:0000313" key="2">
    <source>
        <dbReference type="EMBL" id="MBW0585239.1"/>
    </source>
</evidence>
<feature type="compositionally biased region" description="Basic residues" evidence="1">
    <location>
        <begin position="115"/>
        <end position="128"/>
    </location>
</feature>
<gene>
    <name evidence="2" type="ORF">O181_124954</name>
</gene>
<organism evidence="2 3">
    <name type="scientific">Austropuccinia psidii MF-1</name>
    <dbReference type="NCBI Taxonomy" id="1389203"/>
    <lineage>
        <taxon>Eukaryota</taxon>
        <taxon>Fungi</taxon>
        <taxon>Dikarya</taxon>
        <taxon>Basidiomycota</taxon>
        <taxon>Pucciniomycotina</taxon>
        <taxon>Pucciniomycetes</taxon>
        <taxon>Pucciniales</taxon>
        <taxon>Sphaerophragmiaceae</taxon>
        <taxon>Austropuccinia</taxon>
    </lineage>
</organism>
<protein>
    <submittedName>
        <fullName evidence="2">Uncharacterized protein</fullName>
    </submittedName>
</protein>
<accession>A0A9Q3KQE8</accession>
<dbReference type="EMBL" id="AVOT02120322">
    <property type="protein sequence ID" value="MBW0585239.1"/>
    <property type="molecule type" value="Genomic_DNA"/>
</dbReference>
<name>A0A9Q3KQE8_9BASI</name>
<proteinExistence type="predicted"/>